<dbReference type="InterPro" id="IPR052181">
    <property type="entry name" value="5hmC_binding"/>
</dbReference>
<organism evidence="2 3">
    <name type="scientific">Kordiimonas lipolytica</name>
    <dbReference type="NCBI Taxonomy" id="1662421"/>
    <lineage>
        <taxon>Bacteria</taxon>
        <taxon>Pseudomonadati</taxon>
        <taxon>Pseudomonadota</taxon>
        <taxon>Alphaproteobacteria</taxon>
        <taxon>Kordiimonadales</taxon>
        <taxon>Kordiimonadaceae</taxon>
        <taxon>Kordiimonas</taxon>
    </lineage>
</organism>
<dbReference type="InterPro" id="IPR002740">
    <property type="entry name" value="EVE_domain"/>
</dbReference>
<dbReference type="InterPro" id="IPR015947">
    <property type="entry name" value="PUA-like_sf"/>
</dbReference>
<dbReference type="InterPro" id="IPR047197">
    <property type="entry name" value="THYN1-like_EVE"/>
</dbReference>
<dbReference type="Gene3D" id="3.10.590.10">
    <property type="entry name" value="ph1033 like domains"/>
    <property type="match status" value="1"/>
</dbReference>
<keyword evidence="3" id="KW-1185">Reference proteome</keyword>
<dbReference type="PANTHER" id="PTHR14087">
    <property type="entry name" value="THYMOCYTE NUCLEAR PROTEIN 1"/>
    <property type="match status" value="1"/>
</dbReference>
<dbReference type="Proteomes" id="UP001595776">
    <property type="component" value="Unassembled WGS sequence"/>
</dbReference>
<evidence type="ECO:0000313" key="3">
    <source>
        <dbReference type="Proteomes" id="UP001595776"/>
    </source>
</evidence>
<accession>A0ABV8U705</accession>
<evidence type="ECO:0000259" key="1">
    <source>
        <dbReference type="Pfam" id="PF01878"/>
    </source>
</evidence>
<protein>
    <submittedName>
        <fullName evidence="2">EVE domain-containing protein</fullName>
    </submittedName>
</protein>
<proteinExistence type="predicted"/>
<name>A0ABV8U705_9PROT</name>
<gene>
    <name evidence="2" type="ORF">ACFO5Q_03445</name>
</gene>
<reference evidence="3" key="1">
    <citation type="journal article" date="2019" name="Int. J. Syst. Evol. Microbiol.">
        <title>The Global Catalogue of Microorganisms (GCM) 10K type strain sequencing project: providing services to taxonomists for standard genome sequencing and annotation.</title>
        <authorList>
            <consortium name="The Broad Institute Genomics Platform"/>
            <consortium name="The Broad Institute Genome Sequencing Center for Infectious Disease"/>
            <person name="Wu L."/>
            <person name="Ma J."/>
        </authorList>
    </citation>
    <scope>NUCLEOTIDE SEQUENCE [LARGE SCALE GENOMIC DNA]</scope>
    <source>
        <strain evidence="3">CGMCC 1.15304</strain>
    </source>
</reference>
<dbReference type="CDD" id="cd21133">
    <property type="entry name" value="EVE"/>
    <property type="match status" value="1"/>
</dbReference>
<feature type="domain" description="EVE" evidence="1">
    <location>
        <begin position="2"/>
        <end position="131"/>
    </location>
</feature>
<dbReference type="EMBL" id="JBHSCR010000001">
    <property type="protein sequence ID" value="MFC4346895.1"/>
    <property type="molecule type" value="Genomic_DNA"/>
</dbReference>
<dbReference type="SUPFAM" id="SSF88697">
    <property type="entry name" value="PUA domain-like"/>
    <property type="match status" value="1"/>
</dbReference>
<evidence type="ECO:0000313" key="2">
    <source>
        <dbReference type="EMBL" id="MFC4346895.1"/>
    </source>
</evidence>
<dbReference type="Pfam" id="PF01878">
    <property type="entry name" value="EVE"/>
    <property type="match status" value="1"/>
</dbReference>
<dbReference type="PANTHER" id="PTHR14087:SF8">
    <property type="entry name" value="OS03G0676100 PROTEIN"/>
    <property type="match status" value="1"/>
</dbReference>
<dbReference type="RefSeq" id="WP_068147050.1">
    <property type="nucleotide sequence ID" value="NZ_JBHSCR010000001.1"/>
</dbReference>
<comment type="caution">
    <text evidence="2">The sequence shown here is derived from an EMBL/GenBank/DDBJ whole genome shotgun (WGS) entry which is preliminary data.</text>
</comment>
<sequence>MAFWLVKSEPEDWSWQDQCGVESEPWTGVRNHQAQNNMRAMAEGDLVLFYHSGKAREIVGLCEVAKGPYPDPDDPNGKFCLVDLRAKAKAKTPISLANIKAIPDLSHLALVRQPRLSVMPIDPEAWKVLTKLAGLD</sequence>